<evidence type="ECO:0000313" key="4">
    <source>
        <dbReference type="Proteomes" id="UP001225316"/>
    </source>
</evidence>
<dbReference type="EMBL" id="JARXHW010000012">
    <property type="protein sequence ID" value="MDQ8207300.1"/>
    <property type="molecule type" value="Genomic_DNA"/>
</dbReference>
<dbReference type="Pfam" id="PF13229">
    <property type="entry name" value="Beta_helix"/>
    <property type="match status" value="1"/>
</dbReference>
<name>A0ABU1AT15_9BACT</name>
<dbReference type="Proteomes" id="UP001225316">
    <property type="component" value="Unassembled WGS sequence"/>
</dbReference>
<evidence type="ECO:0000256" key="1">
    <source>
        <dbReference type="SAM" id="SignalP"/>
    </source>
</evidence>
<keyword evidence="4" id="KW-1185">Reference proteome</keyword>
<reference evidence="3 4" key="1">
    <citation type="submission" date="2023-04" db="EMBL/GenBank/DDBJ databases">
        <title>A novel bacteria isolated from coastal sediment.</title>
        <authorList>
            <person name="Liu X.-J."/>
            <person name="Du Z.-J."/>
        </authorList>
    </citation>
    <scope>NUCLEOTIDE SEQUENCE [LARGE SCALE GENOMIC DNA]</scope>
    <source>
        <strain evidence="3 4">SDUM461003</strain>
    </source>
</reference>
<proteinExistence type="predicted"/>
<feature type="chain" id="PRO_5047493631" evidence="1">
    <location>
        <begin position="25"/>
        <end position="494"/>
    </location>
</feature>
<evidence type="ECO:0000313" key="3">
    <source>
        <dbReference type="EMBL" id="MDQ8207300.1"/>
    </source>
</evidence>
<protein>
    <submittedName>
        <fullName evidence="3">Right-handed parallel beta-helix repeat-containing protein</fullName>
    </submittedName>
</protein>
<organism evidence="3 4">
    <name type="scientific">Thalassobacterium maritimum</name>
    <dbReference type="NCBI Taxonomy" id="3041265"/>
    <lineage>
        <taxon>Bacteria</taxon>
        <taxon>Pseudomonadati</taxon>
        <taxon>Verrucomicrobiota</taxon>
        <taxon>Opitutia</taxon>
        <taxon>Puniceicoccales</taxon>
        <taxon>Coraliomargaritaceae</taxon>
        <taxon>Thalassobacterium</taxon>
    </lineage>
</organism>
<dbReference type="InterPro" id="IPR012334">
    <property type="entry name" value="Pectin_lyas_fold"/>
</dbReference>
<feature type="signal peptide" evidence="1">
    <location>
        <begin position="1"/>
        <end position="24"/>
    </location>
</feature>
<dbReference type="Gene3D" id="2.160.20.10">
    <property type="entry name" value="Single-stranded right-handed beta-helix, Pectin lyase-like"/>
    <property type="match status" value="1"/>
</dbReference>
<comment type="caution">
    <text evidence="3">The sequence shown here is derived from an EMBL/GenBank/DDBJ whole genome shotgun (WGS) entry which is preliminary data.</text>
</comment>
<dbReference type="InterPro" id="IPR039448">
    <property type="entry name" value="Beta_helix"/>
</dbReference>
<gene>
    <name evidence="3" type="ORF">QEH52_07260</name>
</gene>
<keyword evidence="1" id="KW-0732">Signal</keyword>
<sequence length="494" mass="55352">MRHIPKTVRLSLKLLLLGASALHAADYYVALKGAGTADGSSWENAFAFAQVDTVINETMEPGDTLYLEGNNYGSDTLEIKSSGTEAARMELIGVDRGVPGFPRPTFMGKSRSTNAGANIVLRKGASFWTVKNLQSHRRGWGLKTDGENRRLIIDSVYTHNTVNGFGFYDCDQLYVVNCKAERYDRYGIHLAHSCDDVILRKCYTDCSGTGDEPDAGWWRHANPVGFYFHTSQGSQYPYNTNILVEDCVTRNNRQQTPQSGDYEQGDGFMVEFRNRNLTFRRCLSYDNQQGAYDMKGEEQVFEDCYALRSGNGFKIWNDGTMTNCIAAETRGNTVMLIGKKEDPNHILNAEHCTFHVGTDGTGAAIWIERGQRGINQATLKNCLVTRAKSNSEYRKNSIMGGYSGAGGNVDLLGESEDRSYRYDETADLTNAPQYTQFVEPWRPWAEPDTASAFDSQQYGKEKGYHSKRTPSPLPVWAELIAKADRERLPRDFSQ</sequence>
<dbReference type="SUPFAM" id="SSF51126">
    <property type="entry name" value="Pectin lyase-like"/>
    <property type="match status" value="2"/>
</dbReference>
<dbReference type="RefSeq" id="WP_308949434.1">
    <property type="nucleotide sequence ID" value="NZ_JARXHW010000012.1"/>
</dbReference>
<evidence type="ECO:0000259" key="2">
    <source>
        <dbReference type="Pfam" id="PF13229"/>
    </source>
</evidence>
<feature type="domain" description="Right handed beta helix" evidence="2">
    <location>
        <begin position="124"/>
        <end position="320"/>
    </location>
</feature>
<accession>A0ABU1AT15</accession>
<dbReference type="InterPro" id="IPR011050">
    <property type="entry name" value="Pectin_lyase_fold/virulence"/>
</dbReference>